<proteinExistence type="predicted"/>
<name>A0ABM6A739_9LACO</name>
<evidence type="ECO:0000313" key="2">
    <source>
        <dbReference type="EMBL" id="AMV68243.1"/>
    </source>
</evidence>
<reference evidence="2 3" key="1">
    <citation type="journal article" date="2016" name="PLoS ONE">
        <title>The Identification of Novel Diagnostic Marker Genes for the Detection of Beer Spoiling Pediococcus damnosus Strains Using the BlAst Diagnostic Gene findEr.</title>
        <authorList>
            <person name="Behr J."/>
            <person name="Geissler A.J."/>
            <person name="Schmid J."/>
            <person name="Zehe A."/>
            <person name="Vogel R.F."/>
        </authorList>
    </citation>
    <scope>NUCLEOTIDE SEQUENCE [LARGE SCALE GENOMIC DNA]</scope>
    <source>
        <strain evidence="2 3">TMW 2.1535</strain>
    </source>
</reference>
<sequence length="131" mass="15061">MSSITYSERIKIETFCELGLSNIQMGVRLNRSPSTISYELSRCPPYQAELAQTDAEYKWIEQDFEKDPKHELIITIGSYNYSGTAGMGRGYHIHGSGQFINEGAYFDQMKAQFDWIRTVLVVKIHDVEQKI</sequence>
<dbReference type="Pfam" id="PF13936">
    <property type="entry name" value="HTH_38"/>
    <property type="match status" value="1"/>
</dbReference>
<dbReference type="InterPro" id="IPR025246">
    <property type="entry name" value="IS30-like_HTH"/>
</dbReference>
<dbReference type="SUPFAM" id="SSF50475">
    <property type="entry name" value="FMN-binding split barrel"/>
    <property type="match status" value="1"/>
</dbReference>
<organism evidence="2 3">
    <name type="scientific">Pediococcus damnosus</name>
    <dbReference type="NCBI Taxonomy" id="51663"/>
    <lineage>
        <taxon>Bacteria</taxon>
        <taxon>Bacillati</taxon>
        <taxon>Bacillota</taxon>
        <taxon>Bacilli</taxon>
        <taxon>Lactobacillales</taxon>
        <taxon>Lactobacillaceae</taxon>
        <taxon>Pediococcus</taxon>
    </lineage>
</organism>
<evidence type="ECO:0000259" key="1">
    <source>
        <dbReference type="Pfam" id="PF13936"/>
    </source>
</evidence>
<dbReference type="EMBL" id="CP012291">
    <property type="protein sequence ID" value="AMV68243.1"/>
    <property type="molecule type" value="Genomic_DNA"/>
</dbReference>
<dbReference type="GO" id="GO:0004733">
    <property type="term" value="F:pyridoxamine phosphate oxidase activity"/>
    <property type="evidence" value="ECO:0007669"/>
    <property type="project" value="UniProtKB-EC"/>
</dbReference>
<keyword evidence="2" id="KW-0560">Oxidoreductase</keyword>
<keyword evidence="3" id="KW-1185">Reference proteome</keyword>
<dbReference type="InterPro" id="IPR012349">
    <property type="entry name" value="Split_barrel_FMN-bd"/>
</dbReference>
<dbReference type="Gene3D" id="2.30.110.10">
    <property type="entry name" value="Electron Transport, Fmn-binding Protein, Chain A"/>
    <property type="match status" value="1"/>
</dbReference>
<gene>
    <name evidence="2" type="ORF">ADU72_0044</name>
</gene>
<keyword evidence="2" id="KW-0614">Plasmid</keyword>
<feature type="domain" description="Transposase IS30-like HTH" evidence="1">
    <location>
        <begin position="4"/>
        <end position="42"/>
    </location>
</feature>
<accession>A0ABM6A739</accession>
<dbReference type="Proteomes" id="UP000076244">
    <property type="component" value="Plasmid pL21535-3"/>
</dbReference>
<evidence type="ECO:0000313" key="3">
    <source>
        <dbReference type="Proteomes" id="UP000076244"/>
    </source>
</evidence>
<dbReference type="EC" id="1.4.3.5" evidence="2"/>
<protein>
    <submittedName>
        <fullName evidence="2">Pyridoxamine 5'-phosphate oxidase</fullName>
        <ecNumber evidence="2">1.4.3.5</ecNumber>
    </submittedName>
</protein>
<geneLocation type="plasmid" evidence="3">
    <name>pl21535-3</name>
</geneLocation>